<evidence type="ECO:0000313" key="2">
    <source>
        <dbReference type="EMBL" id="KNC72119.1"/>
    </source>
</evidence>
<evidence type="ECO:0000313" key="3">
    <source>
        <dbReference type="Proteomes" id="UP000054560"/>
    </source>
</evidence>
<evidence type="ECO:0000256" key="1">
    <source>
        <dbReference type="SAM" id="MobiDB-lite"/>
    </source>
</evidence>
<sequence length="52" mass="6027">LHVTDQSVSSLVSKFMGIRPLTPEQIAAGEQRRKEGRLKGFREKEKFPHDYK</sequence>
<proteinExistence type="predicted"/>
<organism evidence="2 3">
    <name type="scientific">Sphaeroforma arctica JP610</name>
    <dbReference type="NCBI Taxonomy" id="667725"/>
    <lineage>
        <taxon>Eukaryota</taxon>
        <taxon>Ichthyosporea</taxon>
        <taxon>Ichthyophonida</taxon>
        <taxon>Sphaeroforma</taxon>
    </lineage>
</organism>
<protein>
    <submittedName>
        <fullName evidence="2">Uncharacterized protein</fullName>
    </submittedName>
</protein>
<dbReference type="EMBL" id="KQ247549">
    <property type="protein sequence ID" value="KNC72119.1"/>
    <property type="molecule type" value="Genomic_DNA"/>
</dbReference>
<keyword evidence="3" id="KW-1185">Reference proteome</keyword>
<gene>
    <name evidence="2" type="ORF">SARC_15335</name>
</gene>
<feature type="non-terminal residue" evidence="2">
    <location>
        <position position="1"/>
    </location>
</feature>
<dbReference type="RefSeq" id="XP_014146021.1">
    <property type="nucleotide sequence ID" value="XM_014290546.1"/>
</dbReference>
<name>A0A0L0F665_9EUKA</name>
<dbReference type="Proteomes" id="UP000054560">
    <property type="component" value="Unassembled WGS sequence"/>
</dbReference>
<feature type="region of interest" description="Disordered" evidence="1">
    <location>
        <begin position="23"/>
        <end position="52"/>
    </location>
</feature>
<accession>A0A0L0F665</accession>
<reference evidence="2 3" key="1">
    <citation type="submission" date="2011-02" db="EMBL/GenBank/DDBJ databases">
        <title>The Genome Sequence of Sphaeroforma arctica JP610.</title>
        <authorList>
            <consortium name="The Broad Institute Genome Sequencing Platform"/>
            <person name="Russ C."/>
            <person name="Cuomo C."/>
            <person name="Young S.K."/>
            <person name="Zeng Q."/>
            <person name="Gargeya S."/>
            <person name="Alvarado L."/>
            <person name="Berlin A."/>
            <person name="Chapman S.B."/>
            <person name="Chen Z."/>
            <person name="Freedman E."/>
            <person name="Gellesch M."/>
            <person name="Goldberg J."/>
            <person name="Griggs A."/>
            <person name="Gujja S."/>
            <person name="Heilman E."/>
            <person name="Heiman D."/>
            <person name="Howarth C."/>
            <person name="Mehta T."/>
            <person name="Neiman D."/>
            <person name="Pearson M."/>
            <person name="Roberts A."/>
            <person name="Saif S."/>
            <person name="Shea T."/>
            <person name="Shenoy N."/>
            <person name="Sisk P."/>
            <person name="Stolte C."/>
            <person name="Sykes S."/>
            <person name="White J."/>
            <person name="Yandava C."/>
            <person name="Burger G."/>
            <person name="Gray M.W."/>
            <person name="Holland P.W.H."/>
            <person name="King N."/>
            <person name="Lang F.B.F."/>
            <person name="Roger A.J."/>
            <person name="Ruiz-Trillo I."/>
            <person name="Haas B."/>
            <person name="Nusbaum C."/>
            <person name="Birren B."/>
        </authorList>
    </citation>
    <scope>NUCLEOTIDE SEQUENCE [LARGE SCALE GENOMIC DNA]</scope>
    <source>
        <strain evidence="2 3">JP610</strain>
    </source>
</reference>
<feature type="compositionally biased region" description="Basic and acidic residues" evidence="1">
    <location>
        <begin position="30"/>
        <end position="52"/>
    </location>
</feature>
<dbReference type="GeneID" id="25915839"/>
<dbReference type="AlphaFoldDB" id="A0A0L0F665"/>